<dbReference type="GO" id="GO:0004167">
    <property type="term" value="F:dopachrome isomerase activity"/>
    <property type="evidence" value="ECO:0007669"/>
    <property type="project" value="UniProtKB-EC"/>
</dbReference>
<evidence type="ECO:0000256" key="9">
    <source>
        <dbReference type="ARBA" id="ARBA00039086"/>
    </source>
</evidence>
<organism evidence="13">
    <name type="scientific">Menopon gallinae</name>
    <name type="common">poultry shaft louse</name>
    <dbReference type="NCBI Taxonomy" id="328185"/>
    <lineage>
        <taxon>Eukaryota</taxon>
        <taxon>Metazoa</taxon>
        <taxon>Ecdysozoa</taxon>
        <taxon>Arthropoda</taxon>
        <taxon>Hexapoda</taxon>
        <taxon>Insecta</taxon>
        <taxon>Pterygota</taxon>
        <taxon>Neoptera</taxon>
        <taxon>Paraneoptera</taxon>
        <taxon>Psocodea</taxon>
        <taxon>Troctomorpha</taxon>
        <taxon>Phthiraptera</taxon>
        <taxon>Amblycera</taxon>
        <taxon>Menoponidae</taxon>
        <taxon>Menopon</taxon>
    </lineage>
</organism>
<evidence type="ECO:0000256" key="4">
    <source>
        <dbReference type="ARBA" id="ARBA00022525"/>
    </source>
</evidence>
<dbReference type="Gene3D" id="3.30.429.10">
    <property type="entry name" value="Macrophage Migration Inhibitory Factor"/>
    <property type="match status" value="1"/>
</dbReference>
<dbReference type="EMBL" id="JARGDH010000005">
    <property type="protein sequence ID" value="KAL0266974.1"/>
    <property type="molecule type" value="Genomic_DNA"/>
</dbReference>
<dbReference type="PANTHER" id="PTHR11954">
    <property type="entry name" value="D-DOPACHROME DECARBOXYLASE"/>
    <property type="match status" value="1"/>
</dbReference>
<dbReference type="EC" id="5.3.2.1" evidence="9"/>
<dbReference type="InterPro" id="IPR014347">
    <property type="entry name" value="Tautomerase/MIF_sf"/>
</dbReference>
<keyword evidence="5" id="KW-0413">Isomerase</keyword>
<sequence>MPFFRLETNLPKSKIPDDFVSETTKLLGTALGKPREYCVAAVIPDVKMSWGGTDGPCGVAKLLSIGKLGIQENKKYAASLYEHVEKSLGIPKDKLYIEFVDVGPANMGFNGTTFH</sequence>
<comment type="caution">
    <text evidence="13">The sequence shown here is derived from an EMBL/GenBank/DDBJ whole genome shotgun (WGS) entry which is preliminary data.</text>
</comment>
<dbReference type="AlphaFoldDB" id="A0AAW2HAZ7"/>
<dbReference type="EC" id="5.3.3.12" evidence="8"/>
<comment type="subcellular location">
    <subcellularLocation>
        <location evidence="1">Secreted</location>
    </subcellularLocation>
</comment>
<evidence type="ECO:0000256" key="3">
    <source>
        <dbReference type="ARBA" id="ARBA00022514"/>
    </source>
</evidence>
<dbReference type="SUPFAM" id="SSF55331">
    <property type="entry name" value="Tautomerase/MIF"/>
    <property type="match status" value="1"/>
</dbReference>
<evidence type="ECO:0000256" key="7">
    <source>
        <dbReference type="ARBA" id="ARBA00036823"/>
    </source>
</evidence>
<evidence type="ECO:0000256" key="2">
    <source>
        <dbReference type="ARBA" id="ARBA00005851"/>
    </source>
</evidence>
<evidence type="ECO:0000256" key="8">
    <source>
        <dbReference type="ARBA" id="ARBA00038932"/>
    </source>
</evidence>
<dbReference type="InterPro" id="IPR001398">
    <property type="entry name" value="Macrophage_inhib_fac"/>
</dbReference>
<evidence type="ECO:0000256" key="12">
    <source>
        <dbReference type="ARBA" id="ARBA00042730"/>
    </source>
</evidence>
<dbReference type="GO" id="GO:0005125">
    <property type="term" value="F:cytokine activity"/>
    <property type="evidence" value="ECO:0007669"/>
    <property type="project" value="UniProtKB-KW"/>
</dbReference>
<dbReference type="PANTHER" id="PTHR11954:SF6">
    <property type="entry name" value="MACROPHAGE MIGRATION INHIBITORY FACTOR"/>
    <property type="match status" value="1"/>
</dbReference>
<name>A0AAW2HAZ7_9NEOP</name>
<evidence type="ECO:0000256" key="1">
    <source>
        <dbReference type="ARBA" id="ARBA00004613"/>
    </source>
</evidence>
<keyword evidence="4" id="KW-0964">Secreted</keyword>
<proteinExistence type="inferred from homology"/>
<protein>
    <recommendedName>
        <fullName evidence="12">L-dopachrome isomerase</fullName>
        <ecNumber evidence="9">5.3.2.1</ecNumber>
        <ecNumber evidence="8">5.3.3.12</ecNumber>
    </recommendedName>
    <alternativeName>
        <fullName evidence="10">L-dopachrome tautomerase</fullName>
    </alternativeName>
    <alternativeName>
        <fullName evidence="11">Phenylpyruvate tautomerase</fullName>
    </alternativeName>
</protein>
<evidence type="ECO:0000256" key="11">
    <source>
        <dbReference type="ARBA" id="ARBA00041912"/>
    </source>
</evidence>
<comment type="catalytic activity">
    <reaction evidence="6">
        <text>3-phenylpyruvate = enol-phenylpyruvate</text>
        <dbReference type="Rhea" id="RHEA:17097"/>
        <dbReference type="ChEBI" id="CHEBI:16815"/>
        <dbReference type="ChEBI" id="CHEBI:18005"/>
        <dbReference type="EC" id="5.3.2.1"/>
    </reaction>
</comment>
<evidence type="ECO:0000256" key="6">
    <source>
        <dbReference type="ARBA" id="ARBA00036735"/>
    </source>
</evidence>
<reference evidence="13" key="1">
    <citation type="journal article" date="2024" name="Gigascience">
        <title>Chromosome-level genome of the poultry shaft louse Menopon gallinae provides insight into the host-switching and adaptive evolution of parasitic lice.</title>
        <authorList>
            <person name="Xu Y."/>
            <person name="Ma L."/>
            <person name="Liu S."/>
            <person name="Liang Y."/>
            <person name="Liu Q."/>
            <person name="He Z."/>
            <person name="Tian L."/>
            <person name="Duan Y."/>
            <person name="Cai W."/>
            <person name="Li H."/>
            <person name="Song F."/>
        </authorList>
    </citation>
    <scope>NUCLEOTIDE SEQUENCE</scope>
    <source>
        <strain evidence="13">Cailab_2023a</strain>
    </source>
</reference>
<accession>A0AAW2HAZ7</accession>
<dbReference type="GO" id="GO:0005615">
    <property type="term" value="C:extracellular space"/>
    <property type="evidence" value="ECO:0007669"/>
    <property type="project" value="UniProtKB-KW"/>
</dbReference>
<keyword evidence="3" id="KW-0202">Cytokine</keyword>
<gene>
    <name evidence="13" type="ORF">PYX00_009370</name>
</gene>
<evidence type="ECO:0000256" key="5">
    <source>
        <dbReference type="ARBA" id="ARBA00023235"/>
    </source>
</evidence>
<comment type="similarity">
    <text evidence="2">Belongs to the MIF family.</text>
</comment>
<evidence type="ECO:0000313" key="13">
    <source>
        <dbReference type="EMBL" id="KAL0266974.1"/>
    </source>
</evidence>
<dbReference type="Pfam" id="PF01187">
    <property type="entry name" value="MIF"/>
    <property type="match status" value="1"/>
</dbReference>
<evidence type="ECO:0000256" key="10">
    <source>
        <dbReference type="ARBA" id="ARBA00041631"/>
    </source>
</evidence>
<dbReference type="GO" id="GO:0050178">
    <property type="term" value="F:phenylpyruvate tautomerase activity"/>
    <property type="evidence" value="ECO:0007669"/>
    <property type="project" value="UniProtKB-EC"/>
</dbReference>
<comment type="catalytic activity">
    <reaction evidence="7">
        <text>L-dopachrome = 5,6-dihydroxyindole-2-carboxylate</text>
        <dbReference type="Rhea" id="RHEA:13041"/>
        <dbReference type="ChEBI" id="CHEBI:16875"/>
        <dbReference type="ChEBI" id="CHEBI:57509"/>
        <dbReference type="EC" id="5.3.3.12"/>
    </reaction>
</comment>